<name>A0A8K0KNT0_LADFU</name>
<feature type="non-terminal residue" evidence="7">
    <location>
        <position position="776"/>
    </location>
</feature>
<reference evidence="7" key="2">
    <citation type="submission" date="2017-10" db="EMBL/GenBank/DDBJ databases">
        <title>Ladona fulva Genome sequencing and assembly.</title>
        <authorList>
            <person name="Murali S."/>
            <person name="Richards S."/>
            <person name="Bandaranaike D."/>
            <person name="Bellair M."/>
            <person name="Blankenburg K."/>
            <person name="Chao H."/>
            <person name="Dinh H."/>
            <person name="Doddapaneni H."/>
            <person name="Dugan-Rocha S."/>
            <person name="Elkadiri S."/>
            <person name="Gnanaolivu R."/>
            <person name="Hernandez B."/>
            <person name="Skinner E."/>
            <person name="Javaid M."/>
            <person name="Lee S."/>
            <person name="Li M."/>
            <person name="Ming W."/>
            <person name="Munidasa M."/>
            <person name="Muniz J."/>
            <person name="Nguyen L."/>
            <person name="Hughes D."/>
            <person name="Osuji N."/>
            <person name="Pu L.-L."/>
            <person name="Puazo M."/>
            <person name="Qu C."/>
            <person name="Quiroz J."/>
            <person name="Raj R."/>
            <person name="Weissenberger G."/>
            <person name="Xin Y."/>
            <person name="Zou X."/>
            <person name="Han Y."/>
            <person name="Worley K."/>
            <person name="Muzny D."/>
            <person name="Gibbs R."/>
        </authorList>
    </citation>
    <scope>NUCLEOTIDE SEQUENCE</scope>
    <source>
        <strain evidence="7">Sampled in the wild</strain>
    </source>
</reference>
<feature type="region of interest" description="Disordered" evidence="3">
    <location>
        <begin position="121"/>
        <end position="144"/>
    </location>
</feature>
<keyword evidence="2" id="KW-0511">Multifunctional enzyme</keyword>
<feature type="domain" description="Integrase zinc-binding" evidence="6">
    <location>
        <begin position="658"/>
        <end position="703"/>
    </location>
</feature>
<dbReference type="InterPro" id="IPR043128">
    <property type="entry name" value="Rev_trsase/Diguanyl_cyclase"/>
</dbReference>
<dbReference type="SUPFAM" id="SSF56672">
    <property type="entry name" value="DNA/RNA polymerases"/>
    <property type="match status" value="1"/>
</dbReference>
<dbReference type="CDD" id="cd01647">
    <property type="entry name" value="RT_LTR"/>
    <property type="match status" value="1"/>
</dbReference>
<dbReference type="PANTHER" id="PTHR37984:SF5">
    <property type="entry name" value="PROTEIN NYNRIN-LIKE"/>
    <property type="match status" value="1"/>
</dbReference>
<evidence type="ECO:0000313" key="8">
    <source>
        <dbReference type="Proteomes" id="UP000792457"/>
    </source>
</evidence>
<evidence type="ECO:0000313" key="7">
    <source>
        <dbReference type="EMBL" id="KAG8238704.1"/>
    </source>
</evidence>
<dbReference type="InterPro" id="IPR043502">
    <property type="entry name" value="DNA/RNA_pol_sf"/>
</dbReference>
<dbReference type="InterPro" id="IPR000477">
    <property type="entry name" value="RT_dom"/>
</dbReference>
<dbReference type="InterPro" id="IPR041588">
    <property type="entry name" value="Integrase_H2C2"/>
</dbReference>
<dbReference type="Gene3D" id="3.30.70.270">
    <property type="match status" value="2"/>
</dbReference>
<evidence type="ECO:0000259" key="6">
    <source>
        <dbReference type="Pfam" id="PF17921"/>
    </source>
</evidence>
<sequence>MSTYKGYEGPKNNENGLIEVPLRPTRALTWGTPMEMLGQFDANVSVGQQFATAPLSAVDRDFPSLFGLPWMRYFRLDWPRLLPNPVHQVLAVPTAQPASSPSAAPAAPSVSVIARPAPPAKAPAAAASTARPPSTTSTSTRGTPTVEVAAMLEEYKGRYPHVFGDKFGLIKGFEVHLRLREGATPVIIGPRPIPIARSAPTKKALEKLCACKFLVPCSPGPWGTPIVGVPKTDDDIRICGDYALTLNPDLLLWGRTTPHDFLSVGHGSSLSSSGMSLESQELTKINTPFGSFKWLWMPFGIASGPGEFQEIIMTIRANIDNIFIYLEDIQIWGLTREAYRKTLEEVLARLEKHHVRLNVKKCKFLVSEVKYLGFLLDRFGSRPDPQRIEELRKVPLPQNQVELKSWIGMVTFFFKYASHLATISHPLNRLVKSAVWKWEDVEQKAYDTALSDIGNQILVPYSLKRYLRMTSDASPIGASCVLSHVTEDGREEPIAFGSKTFTDAEKNYPVHEREAAAMVFGLKKFSTFLEGRDKLRAYAAQRLRRSGLILGAHCYTIVRHRSEDIPHANYLSRHPCADDTPVESEIYLVMPTEENILVSAEEVASATSADPVLRRVRGYVQEGWPDQINDEELKPYHRRYLQLTVENGCVLWGVRVIVPTSLREKILTLLHETHPGVTRMTALARSYVWYPNLDADLEQLISSGLDPSFTAASCGWGGGGVIEAAVSLVSNEVNVNGKRRHVSSSHLSPRSPTATCIDVDPVARLFTPLVPTNKSE</sequence>
<protein>
    <recommendedName>
        <fullName evidence="1">RNA-directed DNA polymerase</fullName>
        <ecNumber evidence="1">2.7.7.49</ecNumber>
    </recommendedName>
</protein>
<reference evidence="7" key="1">
    <citation type="submission" date="2013-04" db="EMBL/GenBank/DDBJ databases">
        <authorList>
            <person name="Qu J."/>
            <person name="Murali S.C."/>
            <person name="Bandaranaike D."/>
            <person name="Bellair M."/>
            <person name="Blankenburg K."/>
            <person name="Chao H."/>
            <person name="Dinh H."/>
            <person name="Doddapaneni H."/>
            <person name="Downs B."/>
            <person name="Dugan-Rocha S."/>
            <person name="Elkadiri S."/>
            <person name="Gnanaolivu R.D."/>
            <person name="Hernandez B."/>
            <person name="Javaid M."/>
            <person name="Jayaseelan J.C."/>
            <person name="Lee S."/>
            <person name="Li M."/>
            <person name="Ming W."/>
            <person name="Munidasa M."/>
            <person name="Muniz J."/>
            <person name="Nguyen L."/>
            <person name="Ongeri F."/>
            <person name="Osuji N."/>
            <person name="Pu L.-L."/>
            <person name="Puazo M."/>
            <person name="Qu C."/>
            <person name="Quiroz J."/>
            <person name="Raj R."/>
            <person name="Weissenberger G."/>
            <person name="Xin Y."/>
            <person name="Zou X."/>
            <person name="Han Y."/>
            <person name="Richards S."/>
            <person name="Worley K."/>
            <person name="Muzny D."/>
            <person name="Gibbs R."/>
        </authorList>
    </citation>
    <scope>NUCLEOTIDE SEQUENCE</scope>
    <source>
        <strain evidence="7">Sampled in the wild</strain>
    </source>
</reference>
<dbReference type="InterPro" id="IPR050951">
    <property type="entry name" value="Retrovirus_Pol_polyprotein"/>
</dbReference>
<proteinExistence type="predicted"/>
<comment type="caution">
    <text evidence="7">The sequence shown here is derived from an EMBL/GenBank/DDBJ whole genome shotgun (WGS) entry which is preliminary data.</text>
</comment>
<dbReference type="GO" id="GO:0003964">
    <property type="term" value="F:RNA-directed DNA polymerase activity"/>
    <property type="evidence" value="ECO:0007669"/>
    <property type="project" value="UniProtKB-EC"/>
</dbReference>
<dbReference type="Gene3D" id="1.10.340.70">
    <property type="match status" value="1"/>
</dbReference>
<dbReference type="PANTHER" id="PTHR37984">
    <property type="entry name" value="PROTEIN CBG26694"/>
    <property type="match status" value="1"/>
</dbReference>
<evidence type="ECO:0000256" key="1">
    <source>
        <dbReference type="ARBA" id="ARBA00012493"/>
    </source>
</evidence>
<organism evidence="7 8">
    <name type="scientific">Ladona fulva</name>
    <name type="common">Scarce chaser dragonfly</name>
    <name type="synonym">Libellula fulva</name>
    <dbReference type="NCBI Taxonomy" id="123851"/>
    <lineage>
        <taxon>Eukaryota</taxon>
        <taxon>Metazoa</taxon>
        <taxon>Ecdysozoa</taxon>
        <taxon>Arthropoda</taxon>
        <taxon>Hexapoda</taxon>
        <taxon>Insecta</taxon>
        <taxon>Pterygota</taxon>
        <taxon>Palaeoptera</taxon>
        <taxon>Odonata</taxon>
        <taxon>Epiprocta</taxon>
        <taxon>Anisoptera</taxon>
        <taxon>Libelluloidea</taxon>
        <taxon>Libellulidae</taxon>
        <taxon>Ladona</taxon>
    </lineage>
</organism>
<dbReference type="Pfam" id="PF00078">
    <property type="entry name" value="RVT_1"/>
    <property type="match status" value="1"/>
</dbReference>
<dbReference type="EMBL" id="KZ309419">
    <property type="protein sequence ID" value="KAG8238704.1"/>
    <property type="molecule type" value="Genomic_DNA"/>
</dbReference>
<dbReference type="Gene3D" id="3.10.10.10">
    <property type="entry name" value="HIV Type 1 Reverse Transcriptase, subunit A, domain 1"/>
    <property type="match status" value="2"/>
</dbReference>
<evidence type="ECO:0000259" key="4">
    <source>
        <dbReference type="Pfam" id="PF00078"/>
    </source>
</evidence>
<feature type="compositionally biased region" description="Low complexity" evidence="3">
    <location>
        <begin position="122"/>
        <end position="144"/>
    </location>
</feature>
<accession>A0A8K0KNT0</accession>
<keyword evidence="8" id="KW-1185">Reference proteome</keyword>
<gene>
    <name evidence="7" type="ORF">J437_LFUL018394</name>
</gene>
<dbReference type="Pfam" id="PF17921">
    <property type="entry name" value="Integrase_H2C2"/>
    <property type="match status" value="1"/>
</dbReference>
<evidence type="ECO:0000259" key="5">
    <source>
        <dbReference type="Pfam" id="PF17919"/>
    </source>
</evidence>
<feature type="domain" description="Reverse transcriptase/retrotransposon-derived protein RNase H-like" evidence="5">
    <location>
        <begin position="438"/>
        <end position="532"/>
    </location>
</feature>
<feature type="domain" description="Reverse transcriptase" evidence="4">
    <location>
        <begin position="278"/>
        <end position="374"/>
    </location>
</feature>
<evidence type="ECO:0000256" key="2">
    <source>
        <dbReference type="ARBA" id="ARBA00023268"/>
    </source>
</evidence>
<dbReference type="Pfam" id="PF17919">
    <property type="entry name" value="RT_RNaseH_2"/>
    <property type="match status" value="1"/>
</dbReference>
<dbReference type="InterPro" id="IPR041577">
    <property type="entry name" value="RT_RNaseH_2"/>
</dbReference>
<dbReference type="OrthoDB" id="6745853at2759"/>
<dbReference type="EC" id="2.7.7.49" evidence="1"/>
<dbReference type="Proteomes" id="UP000792457">
    <property type="component" value="Unassembled WGS sequence"/>
</dbReference>
<evidence type="ECO:0000256" key="3">
    <source>
        <dbReference type="SAM" id="MobiDB-lite"/>
    </source>
</evidence>
<dbReference type="AlphaFoldDB" id="A0A8K0KNT0"/>